<gene>
    <name evidence="3" type="ORF">FB468_1622</name>
</gene>
<dbReference type="AlphaFoldDB" id="A0A542Y6A1"/>
<sequence>MRHSIWFTQAGMGTPTGTAGLTGQAPDHDPSLTPKRTTRLWVRSLLAFVAMLLFLASLIELVAAFVADGHASVPFGVAGACVAVAIVITLAMTRERSA</sequence>
<feature type="region of interest" description="Disordered" evidence="1">
    <location>
        <begin position="11"/>
        <end position="32"/>
    </location>
</feature>
<comment type="caution">
    <text evidence="3">The sequence shown here is derived from an EMBL/GenBank/DDBJ whole genome shotgun (WGS) entry which is preliminary data.</text>
</comment>
<dbReference type="Proteomes" id="UP000319094">
    <property type="component" value="Unassembled WGS sequence"/>
</dbReference>
<keyword evidence="2" id="KW-0812">Transmembrane</keyword>
<organism evidence="3 4">
    <name type="scientific">Leucobacter komagatae</name>
    <dbReference type="NCBI Taxonomy" id="55969"/>
    <lineage>
        <taxon>Bacteria</taxon>
        <taxon>Bacillati</taxon>
        <taxon>Actinomycetota</taxon>
        <taxon>Actinomycetes</taxon>
        <taxon>Micrococcales</taxon>
        <taxon>Microbacteriaceae</taxon>
        <taxon>Leucobacter</taxon>
    </lineage>
</organism>
<accession>A0A542Y6A1</accession>
<feature type="transmembrane region" description="Helical" evidence="2">
    <location>
        <begin position="45"/>
        <end position="67"/>
    </location>
</feature>
<evidence type="ECO:0000256" key="2">
    <source>
        <dbReference type="SAM" id="Phobius"/>
    </source>
</evidence>
<keyword evidence="2" id="KW-1133">Transmembrane helix</keyword>
<dbReference type="EMBL" id="VFON01000001">
    <property type="protein sequence ID" value="TQL43596.1"/>
    <property type="molecule type" value="Genomic_DNA"/>
</dbReference>
<name>A0A542Y6A1_9MICO</name>
<evidence type="ECO:0000256" key="1">
    <source>
        <dbReference type="SAM" id="MobiDB-lite"/>
    </source>
</evidence>
<proteinExistence type="predicted"/>
<feature type="transmembrane region" description="Helical" evidence="2">
    <location>
        <begin position="73"/>
        <end position="92"/>
    </location>
</feature>
<evidence type="ECO:0000313" key="4">
    <source>
        <dbReference type="Proteomes" id="UP000319094"/>
    </source>
</evidence>
<protein>
    <submittedName>
        <fullName evidence="3">Uncharacterized protein</fullName>
    </submittedName>
</protein>
<keyword evidence="2" id="KW-0472">Membrane</keyword>
<evidence type="ECO:0000313" key="3">
    <source>
        <dbReference type="EMBL" id="TQL43596.1"/>
    </source>
</evidence>
<keyword evidence="4" id="KW-1185">Reference proteome</keyword>
<reference evidence="3 4" key="1">
    <citation type="submission" date="2019-06" db="EMBL/GenBank/DDBJ databases">
        <title>Sequencing the genomes of 1000 actinobacteria strains.</title>
        <authorList>
            <person name="Klenk H.-P."/>
        </authorList>
    </citation>
    <scope>NUCLEOTIDE SEQUENCE [LARGE SCALE GENOMIC DNA]</scope>
    <source>
        <strain evidence="3 4">DSM 8803</strain>
    </source>
</reference>